<reference evidence="1" key="2">
    <citation type="submission" date="2021-08" db="EMBL/GenBank/DDBJ databases">
        <authorList>
            <person name="Tani A."/>
            <person name="Ola A."/>
            <person name="Ogura Y."/>
            <person name="Katsura K."/>
            <person name="Hayashi T."/>
        </authorList>
    </citation>
    <scope>NUCLEOTIDE SEQUENCE</scope>
    <source>
        <strain evidence="1">DSM 19015</strain>
    </source>
</reference>
<proteinExistence type="predicted"/>
<protein>
    <submittedName>
        <fullName evidence="1">Uncharacterized protein</fullName>
    </submittedName>
</protein>
<keyword evidence="2" id="KW-1185">Reference proteome</keyword>
<dbReference type="Proteomes" id="UP001055125">
    <property type="component" value="Unassembled WGS sequence"/>
</dbReference>
<comment type="caution">
    <text evidence="1">The sequence shown here is derived from an EMBL/GenBank/DDBJ whole genome shotgun (WGS) entry which is preliminary data.</text>
</comment>
<organism evidence="1 2">
    <name type="scientific">Methylobacterium iners</name>
    <dbReference type="NCBI Taxonomy" id="418707"/>
    <lineage>
        <taxon>Bacteria</taxon>
        <taxon>Pseudomonadati</taxon>
        <taxon>Pseudomonadota</taxon>
        <taxon>Alphaproteobacteria</taxon>
        <taxon>Hyphomicrobiales</taxon>
        <taxon>Methylobacteriaceae</taxon>
        <taxon>Methylobacterium</taxon>
    </lineage>
</organism>
<name>A0ABQ4RZT2_9HYPH</name>
<gene>
    <name evidence="1" type="ORF">OCOJLMKI_3586</name>
</gene>
<accession>A0ABQ4RZT2</accession>
<dbReference type="RefSeq" id="WP_238245470.1">
    <property type="nucleotide sequence ID" value="NZ_BPQP01000059.1"/>
</dbReference>
<reference evidence="1" key="1">
    <citation type="journal article" date="2021" name="Front. Microbiol.">
        <title>Comprehensive Comparative Genomics and Phenotyping of Methylobacterium Species.</title>
        <authorList>
            <person name="Alessa O."/>
            <person name="Ogura Y."/>
            <person name="Fujitani Y."/>
            <person name="Takami H."/>
            <person name="Hayashi T."/>
            <person name="Sahin N."/>
            <person name="Tani A."/>
        </authorList>
    </citation>
    <scope>NUCLEOTIDE SEQUENCE</scope>
    <source>
        <strain evidence="1">DSM 19015</strain>
    </source>
</reference>
<evidence type="ECO:0000313" key="1">
    <source>
        <dbReference type="EMBL" id="GJD96365.1"/>
    </source>
</evidence>
<sequence>MIVCPPPLWLSPSDTPTSPTIEGIQRALALSFPPAEEHTASIRLLSALDALRSRED</sequence>
<dbReference type="EMBL" id="BPQP01000059">
    <property type="protein sequence ID" value="GJD96365.1"/>
    <property type="molecule type" value="Genomic_DNA"/>
</dbReference>
<evidence type="ECO:0000313" key="2">
    <source>
        <dbReference type="Proteomes" id="UP001055125"/>
    </source>
</evidence>